<gene>
    <name evidence="1" type="ORF">D7Z96_11370</name>
</gene>
<dbReference type="EMBL" id="RBNH01000009">
    <property type="protein sequence ID" value="RKO23438.1"/>
    <property type="molecule type" value="Genomic_DNA"/>
</dbReference>
<comment type="caution">
    <text evidence="1">The sequence shown here is derived from an EMBL/GenBank/DDBJ whole genome shotgun (WGS) entry which is preliminary data.</text>
</comment>
<dbReference type="RefSeq" id="WP_120692624.1">
    <property type="nucleotide sequence ID" value="NZ_RBNH01000009.1"/>
</dbReference>
<proteinExistence type="predicted"/>
<reference evidence="2" key="2">
    <citation type="submission" date="2018-10" db="EMBL/GenBank/DDBJ databases">
        <authorList>
            <person name="Wang Y."/>
            <person name="Wang J."/>
            <person name="Yang X."/>
            <person name="Wang Z."/>
            <person name="Huang Y."/>
        </authorList>
    </citation>
    <scope>NUCLEOTIDE SEQUENCE [LARGE SCALE GENOMIC DNA]</scope>
    <source>
        <strain evidence="2">J015</strain>
    </source>
</reference>
<dbReference type="Gene3D" id="1.10.287.1080">
    <property type="entry name" value="MazG-like"/>
    <property type="match status" value="1"/>
</dbReference>
<dbReference type="CDD" id="cd11543">
    <property type="entry name" value="NTP-PPase_u6"/>
    <property type="match status" value="1"/>
</dbReference>
<sequence length="121" mass="13322">MTSGTHHNNASLEGAQQRAMEIRALYEILEQRLNGQVWTLHELMLGFTNDVGMVGRLILANDGTWDIDGDVTAQLKHKLGESLWWIMVLAERLDIDITEAFTGTMDNIERGLAAAVGSQGG</sequence>
<dbReference type="Proteomes" id="UP000273159">
    <property type="component" value="Unassembled WGS sequence"/>
</dbReference>
<evidence type="ECO:0000313" key="1">
    <source>
        <dbReference type="EMBL" id="RKO23438.1"/>
    </source>
</evidence>
<accession>A0A3B0FUW4</accession>
<evidence type="ECO:0008006" key="3">
    <source>
        <dbReference type="Google" id="ProtNLM"/>
    </source>
</evidence>
<organism evidence="1 2">
    <name type="scientific">Pseudarthrobacter phenanthrenivorans</name>
    <name type="common">Arthrobacter phenanthrenivorans</name>
    <dbReference type="NCBI Taxonomy" id="361575"/>
    <lineage>
        <taxon>Bacteria</taxon>
        <taxon>Bacillati</taxon>
        <taxon>Actinomycetota</taxon>
        <taxon>Actinomycetes</taxon>
        <taxon>Micrococcales</taxon>
        <taxon>Micrococcaceae</taxon>
        <taxon>Pseudarthrobacter</taxon>
    </lineage>
</organism>
<protein>
    <recommendedName>
        <fullName evidence="3">MazG-like protein</fullName>
    </recommendedName>
</protein>
<reference evidence="1 2" key="1">
    <citation type="submission" date="2018-10" db="EMBL/GenBank/DDBJ databases">
        <title>Genome-guide identification and characterization of bacteria that degrade polycyclic aromatic hydrocarbons and resist hexavalent chromium simultaneously.</title>
        <authorList>
            <person name="Feng H."/>
        </authorList>
    </citation>
    <scope>NUCLEOTIDE SEQUENCE [LARGE SCALE GENOMIC DNA]</scope>
    <source>
        <strain evidence="1 2">J015</strain>
    </source>
</reference>
<dbReference type="SUPFAM" id="SSF101386">
    <property type="entry name" value="all-alpha NTP pyrophosphatases"/>
    <property type="match status" value="1"/>
</dbReference>
<name>A0A3B0FUW4_PSEPS</name>
<dbReference type="AlphaFoldDB" id="A0A3B0FUW4"/>
<evidence type="ECO:0000313" key="2">
    <source>
        <dbReference type="Proteomes" id="UP000273159"/>
    </source>
</evidence>